<evidence type="ECO:0000256" key="2">
    <source>
        <dbReference type="ARBA" id="ARBA00003015"/>
    </source>
</evidence>
<feature type="binding site" evidence="7">
    <location>
        <begin position="198"/>
        <end position="201"/>
    </location>
    <ligand>
        <name>substrate</name>
    </ligand>
</feature>
<accession>A0A7C9FF67</accession>
<dbReference type="NCBIfam" id="TIGR00091">
    <property type="entry name" value="tRNA (guanosine(46)-N7)-methyltransferase TrmB"/>
    <property type="match status" value="1"/>
</dbReference>
<proteinExistence type="inferred from homology"/>
<evidence type="ECO:0000313" key="8">
    <source>
        <dbReference type="EMBL" id="MPR36387.1"/>
    </source>
</evidence>
<dbReference type="GO" id="GO:0008176">
    <property type="term" value="F:tRNA (guanine(46)-N7)-methyltransferase activity"/>
    <property type="evidence" value="ECO:0007669"/>
    <property type="project" value="UniProtKB-UniRule"/>
</dbReference>
<dbReference type="EMBL" id="WHLY01000002">
    <property type="protein sequence ID" value="MPR36387.1"/>
    <property type="molecule type" value="Genomic_DNA"/>
</dbReference>
<dbReference type="PANTHER" id="PTHR23417:SF14">
    <property type="entry name" value="PENTACOTRIPEPTIDE-REPEAT REGION OF PRORP DOMAIN-CONTAINING PROTEIN"/>
    <property type="match status" value="1"/>
</dbReference>
<keyword evidence="3 7" id="KW-0489">Methyltransferase</keyword>
<evidence type="ECO:0000313" key="9">
    <source>
        <dbReference type="Proteomes" id="UP000479293"/>
    </source>
</evidence>
<dbReference type="PANTHER" id="PTHR23417">
    <property type="entry name" value="3-DEOXY-D-MANNO-OCTULOSONIC-ACID TRANSFERASE/TRNA GUANINE-N 7 - -METHYLTRANSFERASE"/>
    <property type="match status" value="1"/>
</dbReference>
<comment type="function">
    <text evidence="2 7">Catalyzes the formation of N(7)-methylguanine at position 46 (m7G46) in tRNA.</text>
</comment>
<dbReference type="UniPathway" id="UPA00989"/>
<dbReference type="Pfam" id="PF02390">
    <property type="entry name" value="Methyltransf_4"/>
    <property type="match status" value="1"/>
</dbReference>
<dbReference type="InterPro" id="IPR029063">
    <property type="entry name" value="SAM-dependent_MTases_sf"/>
</dbReference>
<organism evidence="8 9">
    <name type="scientific">Salmonirosea aquatica</name>
    <dbReference type="NCBI Taxonomy" id="2654236"/>
    <lineage>
        <taxon>Bacteria</taxon>
        <taxon>Pseudomonadati</taxon>
        <taxon>Bacteroidota</taxon>
        <taxon>Cytophagia</taxon>
        <taxon>Cytophagales</taxon>
        <taxon>Spirosomataceae</taxon>
        <taxon>Salmonirosea</taxon>
    </lineage>
</organism>
<dbReference type="GO" id="GO:0043527">
    <property type="term" value="C:tRNA methyltransferase complex"/>
    <property type="evidence" value="ECO:0007669"/>
    <property type="project" value="TreeGrafter"/>
</dbReference>
<evidence type="ECO:0000256" key="5">
    <source>
        <dbReference type="ARBA" id="ARBA00022691"/>
    </source>
</evidence>
<dbReference type="PROSITE" id="PS51625">
    <property type="entry name" value="SAM_MT_TRMB"/>
    <property type="match status" value="1"/>
</dbReference>
<dbReference type="CDD" id="cd02440">
    <property type="entry name" value="AdoMet_MTases"/>
    <property type="match status" value="1"/>
</dbReference>
<reference evidence="8 9" key="1">
    <citation type="submission" date="2019-10" db="EMBL/GenBank/DDBJ databases">
        <title>Draft Genome Sequence of Cytophagaceae sp. SJW1-29.</title>
        <authorList>
            <person name="Choi A."/>
        </authorList>
    </citation>
    <scope>NUCLEOTIDE SEQUENCE [LARGE SCALE GENOMIC DNA]</scope>
    <source>
        <strain evidence="8 9">SJW1-29</strain>
    </source>
</reference>
<dbReference type="Proteomes" id="UP000479293">
    <property type="component" value="Unassembled WGS sequence"/>
</dbReference>
<dbReference type="SUPFAM" id="SSF53335">
    <property type="entry name" value="S-adenosyl-L-methionine-dependent methyltransferases"/>
    <property type="match status" value="1"/>
</dbReference>
<dbReference type="InterPro" id="IPR003358">
    <property type="entry name" value="tRNA_(Gua-N-7)_MeTrfase_Trmb"/>
</dbReference>
<comment type="caution">
    <text evidence="8">The sequence shown here is derived from an EMBL/GenBank/DDBJ whole genome shotgun (WGS) entry which is preliminary data.</text>
</comment>
<feature type="binding site" evidence="7">
    <location>
        <position position="121"/>
    </location>
    <ligand>
        <name>S-adenosyl-L-methionine</name>
        <dbReference type="ChEBI" id="CHEBI:59789"/>
    </ligand>
</feature>
<dbReference type="NCBIfam" id="NF001080">
    <property type="entry name" value="PRK00121.2-2"/>
    <property type="match status" value="1"/>
</dbReference>
<dbReference type="InterPro" id="IPR055361">
    <property type="entry name" value="tRNA_methyltr_TrmB_bact"/>
</dbReference>
<name>A0A7C9FF67_9BACT</name>
<keyword evidence="6 7" id="KW-0819">tRNA processing</keyword>
<evidence type="ECO:0000256" key="6">
    <source>
        <dbReference type="ARBA" id="ARBA00022694"/>
    </source>
</evidence>
<sequence>MTRRKLDKYHFCQSAENVIERGKPLYTTIKGKWNEFYFANSNPLVLELACGKGEYTIGLAQKFPERNFIGVDIKGDRIARGSKIALELGLTNVAFLRSSIQYLDEFFGSNEIEEIWLVHPDPQLRDRDEKKRLTNDFFLKKYWNYLKPEGRFHLKTDSTPLYQYSLEGLENSNLFTVEGYTSDLYHSQLLDLHHEIVTHYEQVFIRKGFSINYINAITKKTASY</sequence>
<evidence type="ECO:0000256" key="7">
    <source>
        <dbReference type="HAMAP-Rule" id="MF_01057"/>
    </source>
</evidence>
<dbReference type="AlphaFoldDB" id="A0A7C9FF67"/>
<gene>
    <name evidence="7 8" type="primary">trmB</name>
    <name evidence="8" type="ORF">GBK04_24350</name>
</gene>
<keyword evidence="4 7" id="KW-0808">Transferase</keyword>
<protein>
    <recommendedName>
        <fullName evidence="7">tRNA (guanine-N(7)-)-methyltransferase</fullName>
        <ecNumber evidence="7">2.1.1.33</ecNumber>
    </recommendedName>
    <alternativeName>
        <fullName evidence="7">tRNA (guanine(46)-N(7))-methyltransferase</fullName>
    </alternativeName>
    <alternativeName>
        <fullName evidence="7">tRNA(m7G46)-methyltransferase</fullName>
    </alternativeName>
</protein>
<keyword evidence="5 7" id="KW-0949">S-adenosyl-L-methionine</keyword>
<evidence type="ECO:0000256" key="1">
    <source>
        <dbReference type="ARBA" id="ARBA00000142"/>
    </source>
</evidence>
<feature type="binding site" evidence="7">
    <location>
        <position position="157"/>
    </location>
    <ligand>
        <name>substrate</name>
    </ligand>
</feature>
<comment type="caution">
    <text evidence="7">Lacks conserved residue(s) required for the propagation of feature annotation.</text>
</comment>
<dbReference type="HAMAP" id="MF_01057">
    <property type="entry name" value="tRNA_methyltr_TrmB"/>
    <property type="match status" value="1"/>
</dbReference>
<dbReference type="Gene3D" id="3.40.50.150">
    <property type="entry name" value="Vaccinia Virus protein VP39"/>
    <property type="match status" value="1"/>
</dbReference>
<feature type="binding site" evidence="7">
    <location>
        <position position="47"/>
    </location>
    <ligand>
        <name>S-adenosyl-L-methionine</name>
        <dbReference type="ChEBI" id="CHEBI:59789"/>
    </ligand>
</feature>
<dbReference type="EC" id="2.1.1.33" evidence="7"/>
<comment type="catalytic activity">
    <reaction evidence="1 7">
        <text>guanosine(46) in tRNA + S-adenosyl-L-methionine = N(7)-methylguanosine(46) in tRNA + S-adenosyl-L-homocysteine</text>
        <dbReference type="Rhea" id="RHEA:42708"/>
        <dbReference type="Rhea" id="RHEA-COMP:10188"/>
        <dbReference type="Rhea" id="RHEA-COMP:10189"/>
        <dbReference type="ChEBI" id="CHEBI:57856"/>
        <dbReference type="ChEBI" id="CHEBI:59789"/>
        <dbReference type="ChEBI" id="CHEBI:74269"/>
        <dbReference type="ChEBI" id="CHEBI:74480"/>
        <dbReference type="EC" id="2.1.1.33"/>
    </reaction>
</comment>
<dbReference type="RefSeq" id="WP_373331310.1">
    <property type="nucleotide sequence ID" value="NZ_WHLY01000002.1"/>
</dbReference>
<evidence type="ECO:0000256" key="4">
    <source>
        <dbReference type="ARBA" id="ARBA00022679"/>
    </source>
</evidence>
<comment type="pathway">
    <text evidence="7">tRNA modification; N(7)-methylguanine-tRNA biosynthesis.</text>
</comment>
<keyword evidence="9" id="KW-1185">Reference proteome</keyword>
<evidence type="ECO:0000256" key="3">
    <source>
        <dbReference type="ARBA" id="ARBA00022603"/>
    </source>
</evidence>
<comment type="similarity">
    <text evidence="7">Belongs to the class I-like SAM-binding methyltransferase superfamily. TrmB family.</text>
</comment>
<feature type="binding site" evidence="7">
    <location>
        <position position="72"/>
    </location>
    <ligand>
        <name>S-adenosyl-L-methionine</name>
        <dbReference type="ChEBI" id="CHEBI:59789"/>
    </ligand>
</feature>